<protein>
    <submittedName>
        <fullName evidence="7">3-phosphoglycerate dehydrogenase</fullName>
    </submittedName>
</protein>
<dbReference type="PANTHER" id="PTHR42789:SF1">
    <property type="entry name" value="D-ISOMER SPECIFIC 2-HYDROXYACID DEHYDROGENASE FAMILY PROTEIN (AFU_ORTHOLOGUE AFUA_6G10090)"/>
    <property type="match status" value="1"/>
</dbReference>
<dbReference type="GO" id="GO:0016616">
    <property type="term" value="F:oxidoreductase activity, acting on the CH-OH group of donors, NAD or NADP as acceptor"/>
    <property type="evidence" value="ECO:0007669"/>
    <property type="project" value="InterPro"/>
</dbReference>
<dbReference type="Gene3D" id="3.40.50.720">
    <property type="entry name" value="NAD(P)-binding Rossmann-like Domain"/>
    <property type="match status" value="2"/>
</dbReference>
<comment type="caution">
    <text evidence="7">The sequence shown here is derived from an EMBL/GenBank/DDBJ whole genome shotgun (WGS) entry which is preliminary data.</text>
</comment>
<dbReference type="SUPFAM" id="SSF51735">
    <property type="entry name" value="NAD(P)-binding Rossmann-fold domains"/>
    <property type="match status" value="1"/>
</dbReference>
<reference evidence="8" key="1">
    <citation type="submission" date="2017-12" db="EMBL/GenBank/DDBJ databases">
        <title>Draft genome sequence of Telmatospirillum siberiense 26-4b1T, an acidotolerant peatland alphaproteobacterium potentially involved in sulfur cycling.</title>
        <authorList>
            <person name="Hausmann B."/>
            <person name="Pjevac P."/>
            <person name="Schreck K."/>
            <person name="Herbold C.W."/>
            <person name="Daims H."/>
            <person name="Wagner M."/>
            <person name="Pester M."/>
            <person name="Loy A."/>
        </authorList>
    </citation>
    <scope>NUCLEOTIDE SEQUENCE [LARGE SCALE GENOMIC DNA]</scope>
    <source>
        <strain evidence="8">26-4b1</strain>
    </source>
</reference>
<name>A0A2N3PQ63_9PROT</name>
<sequence>MRIVIPDDYQHAVAGLSCLKLLRGHRVSILGDLARETDSPRCLAEAEALVLIRERTKVDEAFLKGTPRLRCISQTGKIAGHVDLAACTAAGVAVLEGVGSPIAPAELTWALIMAARRQLLTAARDLRQGLWQTTLGECLHGQVLGIWSYGKIGQMIARYGKAFGMDVAVWGSEASRERAAADGFRLFPSRQALFEGSDVLSLHLRLAAGTAGLIGADDLARMKSSALLVNTSRSGLIAPGALESALAAGRPGYAAVDVFDEEPVYDPHHPLLLMPNVLCTPHIGYVERNSYELYFSKAFENILAFDRGQPANVANPGVLNAG</sequence>
<feature type="domain" description="D-isomer specific 2-hydroxyacid dehydrogenase catalytic" evidence="5">
    <location>
        <begin position="43"/>
        <end position="313"/>
    </location>
</feature>
<evidence type="ECO:0000313" key="7">
    <source>
        <dbReference type="EMBL" id="PKU22539.1"/>
    </source>
</evidence>
<evidence type="ECO:0000256" key="3">
    <source>
        <dbReference type="ARBA" id="ARBA00023027"/>
    </source>
</evidence>
<keyword evidence="2 4" id="KW-0560">Oxidoreductase</keyword>
<gene>
    <name evidence="7" type="ORF">CWS72_21020</name>
</gene>
<dbReference type="Proteomes" id="UP000233293">
    <property type="component" value="Unassembled WGS sequence"/>
</dbReference>
<organism evidence="7 8">
    <name type="scientific">Telmatospirillum siberiense</name>
    <dbReference type="NCBI Taxonomy" id="382514"/>
    <lineage>
        <taxon>Bacteria</taxon>
        <taxon>Pseudomonadati</taxon>
        <taxon>Pseudomonadota</taxon>
        <taxon>Alphaproteobacteria</taxon>
        <taxon>Rhodospirillales</taxon>
        <taxon>Rhodospirillaceae</taxon>
        <taxon>Telmatospirillum</taxon>
    </lineage>
</organism>
<proteinExistence type="inferred from homology"/>
<dbReference type="InterPro" id="IPR006139">
    <property type="entry name" value="D-isomer_2_OHA_DH_cat_dom"/>
</dbReference>
<dbReference type="InterPro" id="IPR050857">
    <property type="entry name" value="D-2-hydroxyacid_DH"/>
</dbReference>
<keyword evidence="3" id="KW-0520">NAD</keyword>
<dbReference type="EMBL" id="PIUM01000030">
    <property type="protein sequence ID" value="PKU22539.1"/>
    <property type="molecule type" value="Genomic_DNA"/>
</dbReference>
<dbReference type="GO" id="GO:0051287">
    <property type="term" value="F:NAD binding"/>
    <property type="evidence" value="ECO:0007669"/>
    <property type="project" value="InterPro"/>
</dbReference>
<dbReference type="PANTHER" id="PTHR42789">
    <property type="entry name" value="D-ISOMER SPECIFIC 2-HYDROXYACID DEHYDROGENASE FAMILY PROTEIN (AFU_ORTHOLOGUE AFUA_6G10090)"/>
    <property type="match status" value="1"/>
</dbReference>
<evidence type="ECO:0000259" key="5">
    <source>
        <dbReference type="Pfam" id="PF00389"/>
    </source>
</evidence>
<evidence type="ECO:0000256" key="1">
    <source>
        <dbReference type="ARBA" id="ARBA00005854"/>
    </source>
</evidence>
<evidence type="ECO:0000256" key="4">
    <source>
        <dbReference type="RuleBase" id="RU003719"/>
    </source>
</evidence>
<evidence type="ECO:0000256" key="2">
    <source>
        <dbReference type="ARBA" id="ARBA00023002"/>
    </source>
</evidence>
<dbReference type="Pfam" id="PF02826">
    <property type="entry name" value="2-Hacid_dh_C"/>
    <property type="match status" value="1"/>
</dbReference>
<dbReference type="CDD" id="cd12169">
    <property type="entry name" value="PGDH_like_1"/>
    <property type="match status" value="1"/>
</dbReference>
<dbReference type="OrthoDB" id="9793626at2"/>
<dbReference type="Pfam" id="PF00389">
    <property type="entry name" value="2-Hacid_dh"/>
    <property type="match status" value="1"/>
</dbReference>
<comment type="similarity">
    <text evidence="1 4">Belongs to the D-isomer specific 2-hydroxyacid dehydrogenase family.</text>
</comment>
<dbReference type="AlphaFoldDB" id="A0A2N3PQ63"/>
<evidence type="ECO:0000313" key="8">
    <source>
        <dbReference type="Proteomes" id="UP000233293"/>
    </source>
</evidence>
<dbReference type="InterPro" id="IPR036291">
    <property type="entry name" value="NAD(P)-bd_dom_sf"/>
</dbReference>
<dbReference type="SUPFAM" id="SSF52283">
    <property type="entry name" value="Formate/glycerate dehydrogenase catalytic domain-like"/>
    <property type="match status" value="1"/>
</dbReference>
<dbReference type="InterPro" id="IPR006140">
    <property type="entry name" value="D-isomer_DH_NAD-bd"/>
</dbReference>
<evidence type="ECO:0000259" key="6">
    <source>
        <dbReference type="Pfam" id="PF02826"/>
    </source>
</evidence>
<feature type="domain" description="D-isomer specific 2-hydroxyacid dehydrogenase NAD-binding" evidence="6">
    <location>
        <begin position="110"/>
        <end position="284"/>
    </location>
</feature>
<accession>A0A2N3PQ63</accession>
<keyword evidence="8" id="KW-1185">Reference proteome</keyword>
<dbReference type="RefSeq" id="WP_101252610.1">
    <property type="nucleotide sequence ID" value="NZ_PIUM01000030.1"/>
</dbReference>